<dbReference type="EMBL" id="CAUWAG010000008">
    <property type="protein sequence ID" value="CAJ2506442.1"/>
    <property type="molecule type" value="Genomic_DNA"/>
</dbReference>
<proteinExistence type="predicted"/>
<dbReference type="AlphaFoldDB" id="A0AAI8VKT8"/>
<evidence type="ECO:0000313" key="1">
    <source>
        <dbReference type="EMBL" id="CAJ2506442.1"/>
    </source>
</evidence>
<comment type="caution">
    <text evidence="1">The sequence shown here is derived from an EMBL/GenBank/DDBJ whole genome shotgun (WGS) entry which is preliminary data.</text>
</comment>
<organism evidence="1 2">
    <name type="scientific">Anthostomella pinea</name>
    <dbReference type="NCBI Taxonomy" id="933095"/>
    <lineage>
        <taxon>Eukaryota</taxon>
        <taxon>Fungi</taxon>
        <taxon>Dikarya</taxon>
        <taxon>Ascomycota</taxon>
        <taxon>Pezizomycotina</taxon>
        <taxon>Sordariomycetes</taxon>
        <taxon>Xylariomycetidae</taxon>
        <taxon>Xylariales</taxon>
        <taxon>Xylariaceae</taxon>
        <taxon>Anthostomella</taxon>
    </lineage>
</organism>
<protein>
    <submittedName>
        <fullName evidence="1">Uu.00g005720.m01.CDS01</fullName>
    </submittedName>
</protein>
<accession>A0AAI8VKT8</accession>
<keyword evidence="2" id="KW-1185">Reference proteome</keyword>
<gene>
    <name evidence="1" type="ORF">KHLLAP_LOCUS6910</name>
</gene>
<evidence type="ECO:0000313" key="2">
    <source>
        <dbReference type="Proteomes" id="UP001295740"/>
    </source>
</evidence>
<sequence>MDCFNFGEWCGMINDYCGSNCTSGKCGGKSNCFKSSPPKGGNPPSTVTSTYPCTTTATSKTSSTTSASPTSSCPVPTPTGICIQPSSSKYNYGPGNPVGGVQLPVVTCNNIQSDWKHGNVFKLYTDGDSKNCPSYPRAQCGSACSDACKAQFQQCESVYVEGCKTNGQADGKSWGSGYSSKRSVSYFDTAETARRAQGRFGQNYKDADAACKAQLSDCLQTNKNVKDTGKCGAWNSGW</sequence>
<dbReference type="Proteomes" id="UP001295740">
    <property type="component" value="Unassembled WGS sequence"/>
</dbReference>
<name>A0AAI8VKT8_9PEZI</name>
<reference evidence="1" key="1">
    <citation type="submission" date="2023-10" db="EMBL/GenBank/DDBJ databases">
        <authorList>
            <person name="Hackl T."/>
        </authorList>
    </citation>
    <scope>NUCLEOTIDE SEQUENCE</scope>
</reference>